<dbReference type="AlphaFoldDB" id="A0A0F9BVM5"/>
<gene>
    <name evidence="1" type="ORF">LCGC14_2743110</name>
</gene>
<proteinExistence type="predicted"/>
<reference evidence="1" key="1">
    <citation type="journal article" date="2015" name="Nature">
        <title>Complex archaea that bridge the gap between prokaryotes and eukaryotes.</title>
        <authorList>
            <person name="Spang A."/>
            <person name="Saw J.H."/>
            <person name="Jorgensen S.L."/>
            <person name="Zaremba-Niedzwiedzka K."/>
            <person name="Martijn J."/>
            <person name="Lind A.E."/>
            <person name="van Eijk R."/>
            <person name="Schleper C."/>
            <person name="Guy L."/>
            <person name="Ettema T.J."/>
        </authorList>
    </citation>
    <scope>NUCLEOTIDE SEQUENCE</scope>
</reference>
<organism evidence="1">
    <name type="scientific">marine sediment metagenome</name>
    <dbReference type="NCBI Taxonomy" id="412755"/>
    <lineage>
        <taxon>unclassified sequences</taxon>
        <taxon>metagenomes</taxon>
        <taxon>ecological metagenomes</taxon>
    </lineage>
</organism>
<protein>
    <submittedName>
        <fullName evidence="1">Uncharacterized protein</fullName>
    </submittedName>
</protein>
<name>A0A0F9BVM5_9ZZZZ</name>
<dbReference type="EMBL" id="LAZR01049949">
    <property type="protein sequence ID" value="KKK88446.1"/>
    <property type="molecule type" value="Genomic_DNA"/>
</dbReference>
<evidence type="ECO:0000313" key="1">
    <source>
        <dbReference type="EMBL" id="KKK88446.1"/>
    </source>
</evidence>
<accession>A0A0F9BVM5</accession>
<comment type="caution">
    <text evidence="1">The sequence shown here is derived from an EMBL/GenBank/DDBJ whole genome shotgun (WGS) entry which is preliminary data.</text>
</comment>
<sequence>NDIALLWEPRPATRARVNSDIISRIVKLHQDGYGLRELSAWFRVSKGSTKTILTKAGIQFRQSGSRQGFYDWESKKAQLVVRIV</sequence>
<feature type="non-terminal residue" evidence="1">
    <location>
        <position position="1"/>
    </location>
</feature>